<gene>
    <name evidence="1" type="ORF">POCULU_LOCUS2853</name>
</gene>
<protein>
    <submittedName>
        <fullName evidence="1">1810_t:CDS:1</fullName>
    </submittedName>
</protein>
<evidence type="ECO:0000313" key="1">
    <source>
        <dbReference type="EMBL" id="CAG8506675.1"/>
    </source>
</evidence>
<organism evidence="1 2">
    <name type="scientific">Paraglomus occultum</name>
    <dbReference type="NCBI Taxonomy" id="144539"/>
    <lineage>
        <taxon>Eukaryota</taxon>
        <taxon>Fungi</taxon>
        <taxon>Fungi incertae sedis</taxon>
        <taxon>Mucoromycota</taxon>
        <taxon>Glomeromycotina</taxon>
        <taxon>Glomeromycetes</taxon>
        <taxon>Paraglomerales</taxon>
        <taxon>Paraglomeraceae</taxon>
        <taxon>Paraglomus</taxon>
    </lineage>
</organism>
<dbReference type="OrthoDB" id="2432376at2759"/>
<accession>A0A9N8ZTY2</accession>
<dbReference type="AlphaFoldDB" id="A0A9N8ZTY2"/>
<sequence>MSDHFGGSRLKYNLNKLRDTESVEHKKGNGRHSQVTQMVYHALGQHLHRNVAITTRRFASLT</sequence>
<dbReference type="Proteomes" id="UP000789572">
    <property type="component" value="Unassembled WGS sequence"/>
</dbReference>
<reference evidence="1" key="1">
    <citation type="submission" date="2021-06" db="EMBL/GenBank/DDBJ databases">
        <authorList>
            <person name="Kallberg Y."/>
            <person name="Tangrot J."/>
            <person name="Rosling A."/>
        </authorList>
    </citation>
    <scope>NUCLEOTIDE SEQUENCE</scope>
    <source>
        <strain evidence="1">IA702</strain>
    </source>
</reference>
<name>A0A9N8ZTY2_9GLOM</name>
<keyword evidence="2" id="KW-1185">Reference proteome</keyword>
<dbReference type="EMBL" id="CAJVPJ010000287">
    <property type="protein sequence ID" value="CAG8506675.1"/>
    <property type="molecule type" value="Genomic_DNA"/>
</dbReference>
<comment type="caution">
    <text evidence="1">The sequence shown here is derived from an EMBL/GenBank/DDBJ whole genome shotgun (WGS) entry which is preliminary data.</text>
</comment>
<evidence type="ECO:0000313" key="2">
    <source>
        <dbReference type="Proteomes" id="UP000789572"/>
    </source>
</evidence>
<proteinExistence type="predicted"/>